<feature type="region of interest" description="Disordered" evidence="1">
    <location>
        <begin position="73"/>
        <end position="101"/>
    </location>
</feature>
<dbReference type="Proteomes" id="UP000324222">
    <property type="component" value="Unassembled WGS sequence"/>
</dbReference>
<accession>A0A5B7DSQ2</accession>
<evidence type="ECO:0000313" key="3">
    <source>
        <dbReference type="Proteomes" id="UP000324222"/>
    </source>
</evidence>
<reference evidence="2 3" key="1">
    <citation type="submission" date="2019-05" db="EMBL/GenBank/DDBJ databases">
        <title>Another draft genome of Portunus trituberculatus and its Hox gene families provides insights of decapod evolution.</title>
        <authorList>
            <person name="Jeong J.-H."/>
            <person name="Song I."/>
            <person name="Kim S."/>
            <person name="Choi T."/>
            <person name="Kim D."/>
            <person name="Ryu S."/>
            <person name="Kim W."/>
        </authorList>
    </citation>
    <scope>NUCLEOTIDE SEQUENCE [LARGE SCALE GENOMIC DNA]</scope>
    <source>
        <tissue evidence="2">Muscle</tissue>
    </source>
</reference>
<keyword evidence="3" id="KW-1185">Reference proteome</keyword>
<comment type="caution">
    <text evidence="2">The sequence shown here is derived from an EMBL/GenBank/DDBJ whole genome shotgun (WGS) entry which is preliminary data.</text>
</comment>
<proteinExistence type="predicted"/>
<organism evidence="2 3">
    <name type="scientific">Portunus trituberculatus</name>
    <name type="common">Swimming crab</name>
    <name type="synonym">Neptunus trituberculatus</name>
    <dbReference type="NCBI Taxonomy" id="210409"/>
    <lineage>
        <taxon>Eukaryota</taxon>
        <taxon>Metazoa</taxon>
        <taxon>Ecdysozoa</taxon>
        <taxon>Arthropoda</taxon>
        <taxon>Crustacea</taxon>
        <taxon>Multicrustacea</taxon>
        <taxon>Malacostraca</taxon>
        <taxon>Eumalacostraca</taxon>
        <taxon>Eucarida</taxon>
        <taxon>Decapoda</taxon>
        <taxon>Pleocyemata</taxon>
        <taxon>Brachyura</taxon>
        <taxon>Eubrachyura</taxon>
        <taxon>Portunoidea</taxon>
        <taxon>Portunidae</taxon>
        <taxon>Portuninae</taxon>
        <taxon>Portunus</taxon>
    </lineage>
</organism>
<protein>
    <submittedName>
        <fullName evidence="2">Uncharacterized protein</fullName>
    </submittedName>
</protein>
<dbReference type="EMBL" id="VSRR010001272">
    <property type="protein sequence ID" value="MPC23966.1"/>
    <property type="molecule type" value="Genomic_DNA"/>
</dbReference>
<gene>
    <name evidence="2" type="ORF">E2C01_017034</name>
</gene>
<evidence type="ECO:0000313" key="2">
    <source>
        <dbReference type="EMBL" id="MPC23966.1"/>
    </source>
</evidence>
<dbReference type="AlphaFoldDB" id="A0A5B7DSQ2"/>
<evidence type="ECO:0000256" key="1">
    <source>
        <dbReference type="SAM" id="MobiDB-lite"/>
    </source>
</evidence>
<name>A0A5B7DSQ2_PORTR</name>
<sequence length="101" mass="12641">MDMEKQQAELEWHHRSMDMLRRVWVRHVRRLGRVYWVGLLEQLRWVWQLRRMALVQWLRRVWRLRHHKANSLDESHMGTGQSRRIRKTYSRPTCPRSRGNN</sequence>